<dbReference type="AlphaFoldDB" id="A0A9X3MXK5"/>
<name>A0A9X3MXK5_9ACTN</name>
<protein>
    <recommendedName>
        <fullName evidence="4">Alpha/beta hydrolase</fullName>
    </recommendedName>
</protein>
<organism evidence="2 3">
    <name type="scientific">Solirubrobacter ginsenosidimutans</name>
    <dbReference type="NCBI Taxonomy" id="490573"/>
    <lineage>
        <taxon>Bacteria</taxon>
        <taxon>Bacillati</taxon>
        <taxon>Actinomycetota</taxon>
        <taxon>Thermoleophilia</taxon>
        <taxon>Solirubrobacterales</taxon>
        <taxon>Solirubrobacteraceae</taxon>
        <taxon>Solirubrobacter</taxon>
    </lineage>
</organism>
<dbReference type="SUPFAM" id="SSF53474">
    <property type="entry name" value="alpha/beta-Hydrolases"/>
    <property type="match status" value="1"/>
</dbReference>
<dbReference type="EMBL" id="JAPDOD010000023">
    <property type="protein sequence ID" value="MDA0163248.1"/>
    <property type="molecule type" value="Genomic_DNA"/>
</dbReference>
<feature type="chain" id="PRO_5040878711" description="Alpha/beta hydrolase" evidence="1">
    <location>
        <begin position="25"/>
        <end position="506"/>
    </location>
</feature>
<evidence type="ECO:0008006" key="4">
    <source>
        <dbReference type="Google" id="ProtNLM"/>
    </source>
</evidence>
<dbReference type="Gene3D" id="4.10.1080.10">
    <property type="entry name" value="TSP type-3 repeat"/>
    <property type="match status" value="1"/>
</dbReference>
<proteinExistence type="predicted"/>
<dbReference type="GO" id="GO:0005509">
    <property type="term" value="F:calcium ion binding"/>
    <property type="evidence" value="ECO:0007669"/>
    <property type="project" value="InterPro"/>
</dbReference>
<evidence type="ECO:0000313" key="2">
    <source>
        <dbReference type="EMBL" id="MDA0163248.1"/>
    </source>
</evidence>
<sequence>MTLRRSLLALAVLVLSASATDARAQVLPPTHTVAANVNDPGIATSRGSNLIWLSADPARRVGKLLVFLPGGGATNVPTDWTEFGSEMARLGYHTIVLAYRNEAPIAALPPAGCGTGVEASEAPPDCAINARMEILDGRGESSVVDIDRPNSIENRLNKVLSYLAGAFPAEGWSQFVDSSGVEPVPVWKKTVISGASLGAGEAVLMAAGHEMARVSLFHGWTDAKHGWVKKPVATPADRYFALIHAHDAFFARTCYAYLALELAPSCPLPKYTIPPEPIDRTNPLFAENRQPPFDTRLLVFNLDPFPNPPSVVVDPWHTSTTRNGWIAREPDGMASHFLVNAWRSTVGDSDADTRLDEVDNCSKVANDGQLDSDKDGLGDACDPVTTIPGGVGGTVPATLALSVVSPVTFGAFTPGLAKDYTTSTTATVISTAGDAGLSVSDPGRLTNGTFSLPSPLQVSFSKAAWAAPVSNDTITITFNQHIGATDALRTGAYSKTLTFTLATTMP</sequence>
<gene>
    <name evidence="2" type="ORF">OM076_23440</name>
</gene>
<dbReference type="InterPro" id="IPR029058">
    <property type="entry name" value="AB_hydrolase_fold"/>
</dbReference>
<dbReference type="Gene3D" id="3.40.50.1820">
    <property type="entry name" value="alpha/beta hydrolase"/>
    <property type="match status" value="1"/>
</dbReference>
<dbReference type="RefSeq" id="WP_270042491.1">
    <property type="nucleotide sequence ID" value="NZ_JAPDOD010000023.1"/>
</dbReference>
<dbReference type="NCBIfam" id="NF047580">
    <property type="entry name" value="BPSS1187_fam"/>
    <property type="match status" value="1"/>
</dbReference>
<feature type="signal peptide" evidence="1">
    <location>
        <begin position="1"/>
        <end position="24"/>
    </location>
</feature>
<dbReference type="SUPFAM" id="SSF103647">
    <property type="entry name" value="TSP type-3 repeat"/>
    <property type="match status" value="1"/>
</dbReference>
<keyword evidence="3" id="KW-1185">Reference proteome</keyword>
<dbReference type="Proteomes" id="UP001149140">
    <property type="component" value="Unassembled WGS sequence"/>
</dbReference>
<reference evidence="2" key="1">
    <citation type="submission" date="2022-10" db="EMBL/GenBank/DDBJ databases">
        <title>The WGS of Solirubrobacter ginsenosidimutans DSM 21036.</title>
        <authorList>
            <person name="Jiang Z."/>
        </authorList>
    </citation>
    <scope>NUCLEOTIDE SEQUENCE</scope>
    <source>
        <strain evidence="2">DSM 21036</strain>
    </source>
</reference>
<accession>A0A9X3MXK5</accession>
<evidence type="ECO:0000313" key="3">
    <source>
        <dbReference type="Proteomes" id="UP001149140"/>
    </source>
</evidence>
<comment type="caution">
    <text evidence="2">The sequence shown here is derived from an EMBL/GenBank/DDBJ whole genome shotgun (WGS) entry which is preliminary data.</text>
</comment>
<dbReference type="InterPro" id="IPR028974">
    <property type="entry name" value="TSP_type-3_rpt"/>
</dbReference>
<keyword evidence="1" id="KW-0732">Signal</keyword>
<evidence type="ECO:0000256" key="1">
    <source>
        <dbReference type="SAM" id="SignalP"/>
    </source>
</evidence>
<dbReference type="InterPro" id="IPR058180">
    <property type="entry name" value="BPSS1187-like"/>
</dbReference>